<evidence type="ECO:0000313" key="5">
    <source>
        <dbReference type="Proteomes" id="UP000191522"/>
    </source>
</evidence>
<comment type="caution">
    <text evidence="4">The sequence shown here is derived from an EMBL/GenBank/DDBJ whole genome shotgun (WGS) entry which is preliminary data.</text>
</comment>
<feature type="domain" description="PH" evidence="3">
    <location>
        <begin position="419"/>
        <end position="531"/>
    </location>
</feature>
<evidence type="ECO:0000313" key="4">
    <source>
        <dbReference type="EMBL" id="OQD76037.1"/>
    </source>
</evidence>
<gene>
    <name evidence="4" type="ORF">PENDEC_c005G04289</name>
</gene>
<dbReference type="EMBL" id="MDYL01000005">
    <property type="protein sequence ID" value="OQD76037.1"/>
    <property type="molecule type" value="Genomic_DNA"/>
</dbReference>
<feature type="region of interest" description="Disordered" evidence="1">
    <location>
        <begin position="164"/>
        <end position="257"/>
    </location>
</feature>
<accession>A0A1V6PH37</accession>
<feature type="domain" description="PH" evidence="2">
    <location>
        <begin position="292"/>
        <end position="418"/>
    </location>
</feature>
<organism evidence="4 5">
    <name type="scientific">Penicillium decumbens</name>
    <dbReference type="NCBI Taxonomy" id="69771"/>
    <lineage>
        <taxon>Eukaryota</taxon>
        <taxon>Fungi</taxon>
        <taxon>Dikarya</taxon>
        <taxon>Ascomycota</taxon>
        <taxon>Pezizomycotina</taxon>
        <taxon>Eurotiomycetes</taxon>
        <taxon>Eurotiomycetidae</taxon>
        <taxon>Eurotiales</taxon>
        <taxon>Aspergillaceae</taxon>
        <taxon>Penicillium</taxon>
    </lineage>
</organism>
<protein>
    <submittedName>
        <fullName evidence="4">Uncharacterized protein</fullName>
    </submittedName>
</protein>
<feature type="compositionally biased region" description="Low complexity" evidence="1">
    <location>
        <begin position="228"/>
        <end position="256"/>
    </location>
</feature>
<dbReference type="OMA" id="IPYVGES"/>
<dbReference type="AlphaFoldDB" id="A0A1V6PH37"/>
<name>A0A1V6PH37_PENDC</name>
<dbReference type="InterPro" id="IPR057082">
    <property type="entry name" value="PH_C"/>
</dbReference>
<evidence type="ECO:0000259" key="2">
    <source>
        <dbReference type="Pfam" id="PF23074"/>
    </source>
</evidence>
<dbReference type="OrthoDB" id="5345571at2759"/>
<evidence type="ECO:0000259" key="3">
    <source>
        <dbReference type="Pfam" id="PF23076"/>
    </source>
</evidence>
<proteinExistence type="predicted"/>
<dbReference type="Proteomes" id="UP000191522">
    <property type="component" value="Unassembled WGS sequence"/>
</dbReference>
<dbReference type="InterPro" id="IPR057081">
    <property type="entry name" value="PH_N"/>
</dbReference>
<feature type="compositionally biased region" description="Low complexity" evidence="1">
    <location>
        <begin position="172"/>
        <end position="183"/>
    </location>
</feature>
<keyword evidence="5" id="KW-1185">Reference proteome</keyword>
<dbReference type="Pfam" id="PF23074">
    <property type="entry name" value="PH_FT_N"/>
    <property type="match status" value="1"/>
</dbReference>
<sequence length="535" mass="60424">MDLRLSADECEDAAAGFSTFRAPLPEHATEVTALMSDFYALSSTLGSLSDLIRDPRYRQNLPRVQGDLGLVRYSLKYTIEDILDFFALLDGPNATQMGYKRVWMDMSRFFWNESQSSLGTRLAQYKTFLREISDLMKNRGHDSPLLPGYRSGFRALMVSQEKRATARLARMSSRNPSSGGSTNPPSPVSDRRPRRRSFERTRPPHLSPQSPLSPISGVFSDLPPAAPDAPEVPDTPSSTLTGSTSATPATSRSTTSEAVQYHWIKEAFSSYDSETRIPNSPDKAGCFGEPHPGIKQLLKEQGFEQLLQLAFNDSSEMTIYFFLRATDHRVRIIIKIPHRTRPNDYFCLPLNMLEIIQQGSCLQLCRRRHAGTELILWATIKFTTIETMVIFFCTFLALRSQDAGRPVENIRDYEMEDEEELFGAPIIDGPYKHALRIYRDTLSGAIRLQASVHLGDMDRTPVWTAFITKHLGRRGWLRRLDHRTVLVRELRPTIMMSAEDYDPPLTSSGEHILKFTSRSDADDFLGAIEEAASVI</sequence>
<evidence type="ECO:0000256" key="1">
    <source>
        <dbReference type="SAM" id="MobiDB-lite"/>
    </source>
</evidence>
<dbReference type="Pfam" id="PF23076">
    <property type="entry name" value="PH_FT_C"/>
    <property type="match status" value="1"/>
</dbReference>
<reference evidence="5" key="1">
    <citation type="journal article" date="2017" name="Nat. Microbiol.">
        <title>Global analysis of biosynthetic gene clusters reveals vast potential of secondary metabolite production in Penicillium species.</title>
        <authorList>
            <person name="Nielsen J.C."/>
            <person name="Grijseels S."/>
            <person name="Prigent S."/>
            <person name="Ji B."/>
            <person name="Dainat J."/>
            <person name="Nielsen K.F."/>
            <person name="Frisvad J.C."/>
            <person name="Workman M."/>
            <person name="Nielsen J."/>
        </authorList>
    </citation>
    <scope>NUCLEOTIDE SEQUENCE [LARGE SCALE GENOMIC DNA]</scope>
    <source>
        <strain evidence="5">IBT 11843</strain>
    </source>
</reference>
<feature type="compositionally biased region" description="Low complexity" evidence="1">
    <location>
        <begin position="207"/>
        <end position="216"/>
    </location>
</feature>